<accession>A0AAW8EYQ1</accession>
<evidence type="ECO:0000313" key="2">
    <source>
        <dbReference type="Proteomes" id="UP001244427"/>
    </source>
</evidence>
<protein>
    <submittedName>
        <fullName evidence="1">Uncharacterized protein</fullName>
    </submittedName>
</protein>
<reference evidence="1 2" key="1">
    <citation type="submission" date="2023-07" db="EMBL/GenBank/DDBJ databases">
        <title>Comparative genomics of wheat-associated soil bacteria to identify genetic determinants of phenazine resistance.</title>
        <authorList>
            <person name="Mouncey N."/>
        </authorList>
    </citation>
    <scope>NUCLEOTIDE SEQUENCE [LARGE SCALE GENOMIC DNA]</scope>
    <source>
        <strain evidence="1 2">W4I9-1</strain>
    </source>
</reference>
<organism evidence="1 2">
    <name type="scientific">Microbacterium natoriense</name>
    <dbReference type="NCBI Taxonomy" id="284570"/>
    <lineage>
        <taxon>Bacteria</taxon>
        <taxon>Bacillati</taxon>
        <taxon>Actinomycetota</taxon>
        <taxon>Actinomycetes</taxon>
        <taxon>Micrococcales</taxon>
        <taxon>Microbacteriaceae</taxon>
        <taxon>Microbacterium</taxon>
    </lineage>
</organism>
<comment type="caution">
    <text evidence="1">The sequence shown here is derived from an EMBL/GenBank/DDBJ whole genome shotgun (WGS) entry which is preliminary data.</text>
</comment>
<dbReference type="AlphaFoldDB" id="A0AAW8EYQ1"/>
<keyword evidence="2" id="KW-1185">Reference proteome</keyword>
<proteinExistence type="predicted"/>
<evidence type="ECO:0000313" key="1">
    <source>
        <dbReference type="EMBL" id="MDQ0647507.1"/>
    </source>
</evidence>
<dbReference type="RefSeq" id="WP_307295448.1">
    <property type="nucleotide sequence ID" value="NZ_JAUSXV010000001.1"/>
</dbReference>
<dbReference type="Proteomes" id="UP001244427">
    <property type="component" value="Unassembled WGS sequence"/>
</dbReference>
<gene>
    <name evidence="1" type="ORF">QFZ53_001703</name>
</gene>
<dbReference type="EMBL" id="JAUSXV010000001">
    <property type="protein sequence ID" value="MDQ0647507.1"/>
    <property type="molecule type" value="Genomic_DNA"/>
</dbReference>
<name>A0AAW8EYQ1_9MICO</name>
<sequence>MIEWRFCGRFSQNVQDAFPEDTGLSWIDEAEARRRYHDPAKELTVVPEEDATTGIVPWFITVTTKEFPSFTVTYQQPPGVPSVRVWWKDLEDGRLFAHRTELWDYPTEHNPIVRLRQSDALMHFVTRNKEDGTGRLTIHEKGSTRVTTADRKFDAALLYAPVPEWGQWDQLASRPVPGQ</sequence>